<keyword evidence="5" id="KW-1185">Reference proteome</keyword>
<comment type="pathway">
    <text evidence="1">Bacterial outer membrane biogenesis; LPS O-antigen biosynthesis.</text>
</comment>
<evidence type="ECO:0000313" key="5">
    <source>
        <dbReference type="Proteomes" id="UP000294325"/>
    </source>
</evidence>
<dbReference type="KEGG" id="nwr:E3U44_16705"/>
<dbReference type="Gene3D" id="3.90.25.10">
    <property type="entry name" value="UDP-galactose 4-epimerase, domain 1"/>
    <property type="match status" value="1"/>
</dbReference>
<dbReference type="InterPro" id="IPR036291">
    <property type="entry name" value="NAD(P)-bd_dom_sf"/>
</dbReference>
<dbReference type="RefSeq" id="WP_134359222.1">
    <property type="nucleotide sequence ID" value="NZ_CP038033.1"/>
</dbReference>
<proteinExistence type="inferred from homology"/>
<organism evidence="4 5">
    <name type="scientific">Nitrosococcus wardiae</name>
    <dbReference type="NCBI Taxonomy" id="1814290"/>
    <lineage>
        <taxon>Bacteria</taxon>
        <taxon>Pseudomonadati</taxon>
        <taxon>Pseudomonadota</taxon>
        <taxon>Gammaproteobacteria</taxon>
        <taxon>Chromatiales</taxon>
        <taxon>Chromatiaceae</taxon>
        <taxon>Nitrosococcus</taxon>
    </lineage>
</organism>
<dbReference type="PRINTS" id="PR01713">
    <property type="entry name" value="NUCEPIMERASE"/>
</dbReference>
<dbReference type="InterPro" id="IPR001509">
    <property type="entry name" value="Epimerase_deHydtase"/>
</dbReference>
<feature type="domain" description="NAD-dependent epimerase/dehydratase" evidence="3">
    <location>
        <begin position="18"/>
        <end position="261"/>
    </location>
</feature>
<evidence type="ECO:0000259" key="3">
    <source>
        <dbReference type="Pfam" id="PF01370"/>
    </source>
</evidence>
<dbReference type="OrthoDB" id="9803010at2"/>
<evidence type="ECO:0000256" key="1">
    <source>
        <dbReference type="ARBA" id="ARBA00005125"/>
    </source>
</evidence>
<dbReference type="AlphaFoldDB" id="A0A4P7C095"/>
<accession>A0A4P7C095</accession>
<sequence>MTHGSLLNTRNCNQPLRWLITGGCGFIGTSLIKQLVSEGGHAIRVIDNLSVGTRDDLSAVCDFTEVAPSPSSPPVQLVVGDILDETLALKVTQGVDVVVHLAANTGVAPSVEDPRKDCTTNVIGTLNYLEGARLNGVKRFVFASSGAPVGEVEPPIHEELAPHPASPYGASKLAGEGYCSAYYRTFGIETVALRFGNVYGPGSGHKNSVVAKFIRQALNGETLEIYGDGSQTRDFIYIDDLIQAIYLATTVHGIGGEVFQVANNAETTIQEMLDKLVPLLGESGFSGLKVDYTTPRIGDVKRNYSDTSKAREQLGWISKYGLDKGIEKTVSYFVSQKKKALRYASTQR</sequence>
<dbReference type="Proteomes" id="UP000294325">
    <property type="component" value="Chromosome"/>
</dbReference>
<evidence type="ECO:0000313" key="4">
    <source>
        <dbReference type="EMBL" id="QBQ55968.1"/>
    </source>
</evidence>
<dbReference type="SUPFAM" id="SSF51735">
    <property type="entry name" value="NAD(P)-binding Rossmann-fold domains"/>
    <property type="match status" value="1"/>
</dbReference>
<evidence type="ECO:0000256" key="2">
    <source>
        <dbReference type="ARBA" id="ARBA00007637"/>
    </source>
</evidence>
<dbReference type="PANTHER" id="PTHR43000">
    <property type="entry name" value="DTDP-D-GLUCOSE 4,6-DEHYDRATASE-RELATED"/>
    <property type="match status" value="1"/>
</dbReference>
<comment type="similarity">
    <text evidence="2">Belongs to the NAD(P)-dependent epimerase/dehydratase family.</text>
</comment>
<protein>
    <submittedName>
        <fullName evidence="4">NAD-dependent epimerase/dehydratase family protein</fullName>
    </submittedName>
</protein>
<name>A0A4P7C095_9GAMM</name>
<gene>
    <name evidence="4" type="ORF">E3U44_16705</name>
</gene>
<dbReference type="Pfam" id="PF01370">
    <property type="entry name" value="Epimerase"/>
    <property type="match status" value="1"/>
</dbReference>
<dbReference type="Gene3D" id="3.40.50.720">
    <property type="entry name" value="NAD(P)-binding Rossmann-like Domain"/>
    <property type="match status" value="1"/>
</dbReference>
<reference evidence="4 5" key="1">
    <citation type="submission" date="2019-03" db="EMBL/GenBank/DDBJ databases">
        <title>The genome sequence of Nitrosococcus wardiae strain D1FHST reveals the archetypal metabolic capacity of ammonia-oxidizing Gammaproteobacteria.</title>
        <authorList>
            <person name="Wang L."/>
            <person name="Lim C.K."/>
            <person name="Hanson T.E."/>
            <person name="Dang H."/>
            <person name="Klotz M.G."/>
        </authorList>
    </citation>
    <scope>NUCLEOTIDE SEQUENCE [LARGE SCALE GENOMIC DNA]</scope>
    <source>
        <strain evidence="4 5">D1FHS</strain>
    </source>
</reference>
<dbReference type="EMBL" id="CP038033">
    <property type="protein sequence ID" value="QBQ55968.1"/>
    <property type="molecule type" value="Genomic_DNA"/>
</dbReference>